<dbReference type="Pfam" id="PF13061">
    <property type="entry name" value="DUF3923"/>
    <property type="match status" value="1"/>
</dbReference>
<reference evidence="2 3" key="1">
    <citation type="journal article" date="2015" name="Genome Announc.">
        <title>Expanding the biotechnology potential of lactobacilli through comparative genomics of 213 strains and associated genera.</title>
        <authorList>
            <person name="Sun Z."/>
            <person name="Harris H.M."/>
            <person name="McCann A."/>
            <person name="Guo C."/>
            <person name="Argimon S."/>
            <person name="Zhang W."/>
            <person name="Yang X."/>
            <person name="Jeffery I.B."/>
            <person name="Cooney J.C."/>
            <person name="Kagawa T.F."/>
            <person name="Liu W."/>
            <person name="Song Y."/>
            <person name="Salvetti E."/>
            <person name="Wrobel A."/>
            <person name="Rasinkangas P."/>
            <person name="Parkhill J."/>
            <person name="Rea M.C."/>
            <person name="O'Sullivan O."/>
            <person name="Ritari J."/>
            <person name="Douillard F.P."/>
            <person name="Paul Ross R."/>
            <person name="Yang R."/>
            <person name="Briner A.E."/>
            <person name="Felis G.E."/>
            <person name="de Vos W.M."/>
            <person name="Barrangou R."/>
            <person name="Klaenhammer T.R."/>
            <person name="Caufield P.W."/>
            <person name="Cui Y."/>
            <person name="Zhang H."/>
            <person name="O'Toole P.W."/>
        </authorList>
    </citation>
    <scope>NUCLEOTIDE SEQUENCE [LARGE SCALE GENOMIC DNA]</scope>
    <source>
        <strain evidence="2 3">DSM 13238</strain>
    </source>
</reference>
<dbReference type="RefSeq" id="WP_051564356.1">
    <property type="nucleotide sequence ID" value="NZ_AZES01000020.1"/>
</dbReference>
<dbReference type="Proteomes" id="UP000051908">
    <property type="component" value="Unassembled WGS sequence"/>
</dbReference>
<organism evidence="2 3">
    <name type="scientific">Companilactobacillus paralimentarius DSM 13238 = JCM 10415</name>
    <dbReference type="NCBI Taxonomy" id="1122151"/>
    <lineage>
        <taxon>Bacteria</taxon>
        <taxon>Bacillati</taxon>
        <taxon>Bacillota</taxon>
        <taxon>Bacilli</taxon>
        <taxon>Lactobacillales</taxon>
        <taxon>Lactobacillaceae</taxon>
        <taxon>Companilactobacillus</taxon>
    </lineage>
</organism>
<keyword evidence="3" id="KW-1185">Reference proteome</keyword>
<evidence type="ECO:0008006" key="4">
    <source>
        <dbReference type="Google" id="ProtNLM"/>
    </source>
</evidence>
<evidence type="ECO:0000256" key="1">
    <source>
        <dbReference type="SAM" id="Phobius"/>
    </source>
</evidence>
<proteinExistence type="predicted"/>
<gene>
    <name evidence="2" type="ORF">FD33_GL001204</name>
</gene>
<dbReference type="PATRIC" id="fig|1122151.5.peg.1248"/>
<dbReference type="GeneID" id="96667163"/>
<feature type="transmembrane region" description="Helical" evidence="1">
    <location>
        <begin position="5"/>
        <end position="23"/>
    </location>
</feature>
<keyword evidence="1" id="KW-0472">Membrane</keyword>
<accession>A0A0R1PUS0</accession>
<evidence type="ECO:0000313" key="3">
    <source>
        <dbReference type="Proteomes" id="UP000051908"/>
    </source>
</evidence>
<keyword evidence="1" id="KW-1133">Transmembrane helix</keyword>
<keyword evidence="1" id="KW-0812">Transmembrane</keyword>
<dbReference type="EMBL" id="AZES01000020">
    <property type="protein sequence ID" value="KRL32072.1"/>
    <property type="molecule type" value="Genomic_DNA"/>
</dbReference>
<evidence type="ECO:0000313" key="2">
    <source>
        <dbReference type="EMBL" id="KRL32072.1"/>
    </source>
</evidence>
<name>A0A0R1PUS0_9LACO</name>
<feature type="transmembrane region" description="Helical" evidence="1">
    <location>
        <begin position="43"/>
        <end position="64"/>
    </location>
</feature>
<dbReference type="AlphaFoldDB" id="A0A0R1PUS0"/>
<protein>
    <recommendedName>
        <fullName evidence="4">NADH:ubiquinone oxidoreductase</fullName>
    </recommendedName>
</protein>
<dbReference type="InterPro" id="IPR025037">
    <property type="entry name" value="DUF3923"/>
</dbReference>
<comment type="caution">
    <text evidence="2">The sequence shown here is derived from an EMBL/GenBank/DDBJ whole genome shotgun (WGS) entry which is preliminary data.</text>
</comment>
<sequence length="69" mass="7840">MKVWWGINIAWLVLFIVGAIYLLNRRIDGAGTIQTPTVRMVSLAVLGGFFIFICLCQLIVLLFIKRKSK</sequence>